<evidence type="ECO:0000313" key="1">
    <source>
        <dbReference type="EMBL" id="KAF3890542.1"/>
    </source>
</evidence>
<dbReference type="AlphaFoldDB" id="A0A0C1NBH7"/>
<reference evidence="2" key="1">
    <citation type="journal article" date="2015" name="Genome Announc.">
        <title>Draft Genome Sequence of Tolypothrix boutellei Strain VB521301.</title>
        <authorList>
            <person name="Chandrababunaidu M.M."/>
            <person name="Singh D."/>
            <person name="Sen D."/>
            <person name="Bhan S."/>
            <person name="Das S."/>
            <person name="Gupta A."/>
            <person name="Adhikary S.P."/>
            <person name="Tripathy S."/>
        </authorList>
    </citation>
    <scope>NUCLEOTIDE SEQUENCE</scope>
    <source>
        <strain evidence="2">VB521301</strain>
    </source>
</reference>
<protein>
    <submittedName>
        <fullName evidence="2">Uncharacterized protein</fullName>
    </submittedName>
</protein>
<dbReference type="EMBL" id="JHEG02000037">
    <property type="protein sequence ID" value="KIE12142.1"/>
    <property type="molecule type" value="Genomic_DNA"/>
</dbReference>
<proteinExistence type="predicted"/>
<reference evidence="1" key="2">
    <citation type="submission" date="2019-11" db="EMBL/GenBank/DDBJ databases">
        <title>Improved Assembly of Tolypothrix boutellei genome.</title>
        <authorList>
            <person name="Sarangi A.N."/>
            <person name="Mukherjee M."/>
            <person name="Ghosh S."/>
            <person name="Singh D."/>
            <person name="Das A."/>
            <person name="Kant S."/>
            <person name="Prusty A."/>
            <person name="Tripathy S."/>
        </authorList>
    </citation>
    <scope>NUCLEOTIDE SEQUENCE</scope>
    <source>
        <strain evidence="1">VB521301</strain>
    </source>
</reference>
<name>A0A0C1NBH7_9CYAN</name>
<keyword evidence="3" id="KW-1185">Reference proteome</keyword>
<dbReference type="RefSeq" id="WP_038085596.1">
    <property type="nucleotide sequence ID" value="NZ_JHEG04000001.1"/>
</dbReference>
<comment type="caution">
    <text evidence="2">The sequence shown here is derived from an EMBL/GenBank/DDBJ whole genome shotgun (WGS) entry which is preliminary data.</text>
</comment>
<evidence type="ECO:0000313" key="2">
    <source>
        <dbReference type="EMBL" id="KIE12142.1"/>
    </source>
</evidence>
<dbReference type="EMBL" id="JHEG04000001">
    <property type="protein sequence ID" value="KAF3890542.1"/>
    <property type="molecule type" value="Genomic_DNA"/>
</dbReference>
<dbReference type="OrthoDB" id="514790at2"/>
<sequence>MSAYNVESYHNCCEFTVPIKLNIPIHIEPTVAIKTPNDVREKLNIHVEPDIYLKPEVKAVQPVCHPQNGYEKYQLPAEQTA</sequence>
<accession>A0A0C1NBH7</accession>
<evidence type="ECO:0000313" key="3">
    <source>
        <dbReference type="Proteomes" id="UP000029738"/>
    </source>
</evidence>
<organism evidence="2">
    <name type="scientific">Tolypothrix bouteillei VB521301</name>
    <dbReference type="NCBI Taxonomy" id="1479485"/>
    <lineage>
        <taxon>Bacteria</taxon>
        <taxon>Bacillati</taxon>
        <taxon>Cyanobacteriota</taxon>
        <taxon>Cyanophyceae</taxon>
        <taxon>Nostocales</taxon>
        <taxon>Tolypothrichaceae</taxon>
        <taxon>Tolypothrix</taxon>
    </lineage>
</organism>
<dbReference type="Proteomes" id="UP000029738">
    <property type="component" value="Unassembled WGS sequence"/>
</dbReference>
<gene>
    <name evidence="2" type="ORF">DA73_0211220</name>
    <name evidence="1" type="ORF">DA73_0400037635</name>
</gene>
<dbReference type="STRING" id="1479485.DA73_0211220"/>